<evidence type="ECO:0000256" key="1">
    <source>
        <dbReference type="ARBA" id="ARBA00022975"/>
    </source>
</evidence>
<dbReference type="EC" id="3.5.2.3" evidence="4"/>
<dbReference type="OrthoDB" id="9803027at2"/>
<dbReference type="SUPFAM" id="SSF51338">
    <property type="entry name" value="Composite domain of metallo-dependent hydrolases"/>
    <property type="match status" value="1"/>
</dbReference>
<dbReference type="InterPro" id="IPR050138">
    <property type="entry name" value="DHOase/Allantoinase_Hydrolase"/>
</dbReference>
<dbReference type="eggNOG" id="COG0044">
    <property type="taxonomic scope" value="Bacteria"/>
</dbReference>
<dbReference type="GO" id="GO:0004151">
    <property type="term" value="F:dihydroorotase activity"/>
    <property type="evidence" value="ECO:0007669"/>
    <property type="project" value="UniProtKB-EC"/>
</dbReference>
<feature type="domain" description="Dihydroorotase catalytic" evidence="3">
    <location>
        <begin position="52"/>
        <end position="237"/>
    </location>
</feature>
<reference evidence="4 5" key="1">
    <citation type="submission" date="2006-08" db="EMBL/GenBank/DDBJ databases">
        <title>Complete sequence of Maricaulis maris MCS10.</title>
        <authorList>
            <consortium name="US DOE Joint Genome Institute"/>
            <person name="Copeland A."/>
            <person name="Lucas S."/>
            <person name="Lapidus A."/>
            <person name="Barry K."/>
            <person name="Detter J.C."/>
            <person name="Glavina del Rio T."/>
            <person name="Hammon N."/>
            <person name="Israni S."/>
            <person name="Dalin E."/>
            <person name="Tice H."/>
            <person name="Pitluck S."/>
            <person name="Saunders E."/>
            <person name="Brettin T."/>
            <person name="Bruce D."/>
            <person name="Han C."/>
            <person name="Tapia R."/>
            <person name="Gilna P."/>
            <person name="Schmutz J."/>
            <person name="Larimer F."/>
            <person name="Land M."/>
            <person name="Hauser L."/>
            <person name="Kyrpides N."/>
            <person name="Mikhailova N."/>
            <person name="Viollier P."/>
            <person name="Stephens C."/>
            <person name="Richardson P."/>
        </authorList>
    </citation>
    <scope>NUCLEOTIDE SEQUENCE [LARGE SCALE GENOMIC DNA]</scope>
    <source>
        <strain evidence="4 5">MCS10</strain>
    </source>
</reference>
<evidence type="ECO:0000259" key="2">
    <source>
        <dbReference type="Pfam" id="PF01979"/>
    </source>
</evidence>
<dbReference type="HOGENOM" id="CLU_015572_1_0_5"/>
<dbReference type="KEGG" id="mmr:Mmar10_1714"/>
<dbReference type="Pfam" id="PF01979">
    <property type="entry name" value="Amidohydro_1"/>
    <property type="match status" value="1"/>
</dbReference>
<dbReference type="InterPro" id="IPR006680">
    <property type="entry name" value="Amidohydro-rel"/>
</dbReference>
<dbReference type="EMBL" id="CP000449">
    <property type="protein sequence ID" value="ABI66006.1"/>
    <property type="molecule type" value="Genomic_DNA"/>
</dbReference>
<evidence type="ECO:0000313" key="4">
    <source>
        <dbReference type="EMBL" id="ABI66006.1"/>
    </source>
</evidence>
<dbReference type="InterPro" id="IPR032466">
    <property type="entry name" value="Metal_Hydrolase"/>
</dbReference>
<dbReference type="PANTHER" id="PTHR43668:SF2">
    <property type="entry name" value="ALLANTOINASE"/>
    <property type="match status" value="1"/>
</dbReference>
<dbReference type="PANTHER" id="PTHR43668">
    <property type="entry name" value="ALLANTOINASE"/>
    <property type="match status" value="1"/>
</dbReference>
<name>Q0ANY1_MARMM</name>
<dbReference type="InterPro" id="IPR004722">
    <property type="entry name" value="DHOase"/>
</dbReference>
<dbReference type="GO" id="GO:0006221">
    <property type="term" value="P:pyrimidine nucleotide biosynthetic process"/>
    <property type="evidence" value="ECO:0007669"/>
    <property type="project" value="UniProtKB-KW"/>
</dbReference>
<dbReference type="STRING" id="394221.Mmar10_1714"/>
<dbReference type="Gene3D" id="3.20.20.140">
    <property type="entry name" value="Metal-dependent hydrolases"/>
    <property type="match status" value="1"/>
</dbReference>
<organism evidence="4 5">
    <name type="scientific">Maricaulis maris (strain MCS10)</name>
    <name type="common">Caulobacter maris</name>
    <dbReference type="NCBI Taxonomy" id="394221"/>
    <lineage>
        <taxon>Bacteria</taxon>
        <taxon>Pseudomonadati</taxon>
        <taxon>Pseudomonadota</taxon>
        <taxon>Alphaproteobacteria</taxon>
        <taxon>Maricaulales</taxon>
        <taxon>Maricaulaceae</taxon>
        <taxon>Maricaulis</taxon>
    </lineage>
</organism>
<dbReference type="GO" id="GO:0006145">
    <property type="term" value="P:purine nucleobase catabolic process"/>
    <property type="evidence" value="ECO:0007669"/>
    <property type="project" value="TreeGrafter"/>
</dbReference>
<dbReference type="InterPro" id="IPR011059">
    <property type="entry name" value="Metal-dep_hydrolase_composite"/>
</dbReference>
<dbReference type="InterPro" id="IPR024403">
    <property type="entry name" value="DHOase_cat"/>
</dbReference>
<dbReference type="SUPFAM" id="SSF51556">
    <property type="entry name" value="Metallo-dependent hydrolases"/>
    <property type="match status" value="1"/>
</dbReference>
<evidence type="ECO:0000259" key="3">
    <source>
        <dbReference type="Pfam" id="PF12890"/>
    </source>
</evidence>
<dbReference type="GO" id="GO:0046872">
    <property type="term" value="F:metal ion binding"/>
    <property type="evidence" value="ECO:0007669"/>
    <property type="project" value="InterPro"/>
</dbReference>
<dbReference type="Gene3D" id="2.30.40.10">
    <property type="entry name" value="Urease, subunit C, domain 1"/>
    <property type="match status" value="1"/>
</dbReference>
<dbReference type="GO" id="GO:0005737">
    <property type="term" value="C:cytoplasm"/>
    <property type="evidence" value="ECO:0007669"/>
    <property type="project" value="TreeGrafter"/>
</dbReference>
<proteinExistence type="predicted"/>
<gene>
    <name evidence="4" type="ordered locus">Mmar10_1714</name>
</gene>
<dbReference type="RefSeq" id="WP_011643652.1">
    <property type="nucleotide sequence ID" value="NC_008347.1"/>
</dbReference>
<protein>
    <submittedName>
        <fullName evidence="4">Dihydroorotase</fullName>
        <ecNumber evidence="4">3.5.2.3</ecNumber>
    </submittedName>
</protein>
<dbReference type="CDD" id="cd01317">
    <property type="entry name" value="DHOase_IIa"/>
    <property type="match status" value="1"/>
</dbReference>
<dbReference type="Proteomes" id="UP000001964">
    <property type="component" value="Chromosome"/>
</dbReference>
<keyword evidence="4" id="KW-0378">Hydrolase</keyword>
<feature type="domain" description="Amidohydrolase-related" evidence="2">
    <location>
        <begin position="282"/>
        <end position="421"/>
    </location>
</feature>
<keyword evidence="5" id="KW-1185">Reference proteome</keyword>
<dbReference type="GO" id="GO:0004038">
    <property type="term" value="F:allantoinase activity"/>
    <property type="evidence" value="ECO:0007669"/>
    <property type="project" value="TreeGrafter"/>
</dbReference>
<evidence type="ECO:0000313" key="5">
    <source>
        <dbReference type="Proteomes" id="UP000001964"/>
    </source>
</evidence>
<dbReference type="Pfam" id="PF12890">
    <property type="entry name" value="DHOase"/>
    <property type="match status" value="1"/>
</dbReference>
<keyword evidence="1" id="KW-0665">Pyrimidine biosynthesis</keyword>
<accession>Q0ANY1</accession>
<dbReference type="AlphaFoldDB" id="Q0ANY1"/>
<sequence>MSTSLAITNARLVDPASAHDGPGGVLIEDGVIAQMGSELDLDAADEVIDAKGRILAPALIDLRCAKEAALTPDGETVDTLCAAAMSGGFGTIVLAPNARSPLDKADGFAGMSRGLGQRSVRILSACGATQGLAGEQMAEIGLMVRGGAVYAGQGDRPIADTRLMRRLLSYTSQFDIWLACRPADAGLSSGSVVTESDWSARMGLPSEPTVSERIAIERDAALAELSGGKLMIDRLSTAAGLDALRHVRSRDLEIAATVAIAHLTLNEVDAGGLDSAFRMDPPLRSEADRQALVEAVIAGEIDAVVSDHRPTPFDDKADPFALAMAGTLSLETMLGAMLGLVHDGELELIDALRVMTCGPADLLGLPQGRIAVGAPADLILIDGDKPWVCQPDGFASARGNSAWAGRRFQGRVLQTIVAGDTLYNP</sequence>